<feature type="compositionally biased region" description="Low complexity" evidence="1">
    <location>
        <begin position="81"/>
        <end position="92"/>
    </location>
</feature>
<gene>
    <name evidence="2" type="ORF">LSH36_998g00024</name>
</gene>
<feature type="region of interest" description="Disordered" evidence="1">
    <location>
        <begin position="81"/>
        <end position="105"/>
    </location>
</feature>
<organism evidence="2 3">
    <name type="scientific">Paralvinella palmiformis</name>
    <dbReference type="NCBI Taxonomy" id="53620"/>
    <lineage>
        <taxon>Eukaryota</taxon>
        <taxon>Metazoa</taxon>
        <taxon>Spiralia</taxon>
        <taxon>Lophotrochozoa</taxon>
        <taxon>Annelida</taxon>
        <taxon>Polychaeta</taxon>
        <taxon>Sedentaria</taxon>
        <taxon>Canalipalpata</taxon>
        <taxon>Terebellida</taxon>
        <taxon>Terebelliformia</taxon>
        <taxon>Alvinellidae</taxon>
        <taxon>Paralvinella</taxon>
    </lineage>
</organism>
<protein>
    <submittedName>
        <fullName evidence="2">Uncharacterized protein</fullName>
    </submittedName>
</protein>
<dbReference type="AlphaFoldDB" id="A0AAD9IW49"/>
<dbReference type="Proteomes" id="UP001208570">
    <property type="component" value="Unassembled WGS sequence"/>
</dbReference>
<name>A0AAD9IW49_9ANNE</name>
<accession>A0AAD9IW49</accession>
<evidence type="ECO:0000313" key="3">
    <source>
        <dbReference type="Proteomes" id="UP001208570"/>
    </source>
</evidence>
<evidence type="ECO:0000256" key="1">
    <source>
        <dbReference type="SAM" id="MobiDB-lite"/>
    </source>
</evidence>
<dbReference type="EMBL" id="JAODUP010000998">
    <property type="protein sequence ID" value="KAK2142081.1"/>
    <property type="molecule type" value="Genomic_DNA"/>
</dbReference>
<proteinExistence type="predicted"/>
<evidence type="ECO:0000313" key="2">
    <source>
        <dbReference type="EMBL" id="KAK2142081.1"/>
    </source>
</evidence>
<comment type="caution">
    <text evidence="2">The sequence shown here is derived from an EMBL/GenBank/DDBJ whole genome shotgun (WGS) entry which is preliminary data.</text>
</comment>
<sequence length="164" mass="18055">MNNFIVRRKFEPNVSESEPSVEPEVVELATEPELEIASIDPSTLVTVIKKKKKRKAVKESVKDASARSRKRSFEFFFSKSSFSSGSTVSRPSASAVKKRKSNGGLTSTAIHKPLVAGATRGTGSRRASLLWRGFSSQTLTPFSLQYVSSLLQPLYVDVHCFIAQ</sequence>
<reference evidence="2" key="1">
    <citation type="journal article" date="2023" name="Mol. Biol. Evol.">
        <title>Third-Generation Sequencing Reveals the Adaptive Role of the Epigenome in Three Deep-Sea Polychaetes.</title>
        <authorList>
            <person name="Perez M."/>
            <person name="Aroh O."/>
            <person name="Sun Y."/>
            <person name="Lan Y."/>
            <person name="Juniper S.K."/>
            <person name="Young C.R."/>
            <person name="Angers B."/>
            <person name="Qian P.Y."/>
        </authorList>
    </citation>
    <scope>NUCLEOTIDE SEQUENCE</scope>
    <source>
        <strain evidence="2">P08H-3</strain>
    </source>
</reference>
<keyword evidence="3" id="KW-1185">Reference proteome</keyword>